<comment type="catalytic activity">
    <reaction evidence="1">
        <text>ATP + protein L-histidine = ADP + protein N-phospho-L-histidine.</text>
        <dbReference type="EC" id="2.7.13.3"/>
    </reaction>
</comment>
<evidence type="ECO:0000313" key="9">
    <source>
        <dbReference type="EMBL" id="QCC51037.1"/>
    </source>
</evidence>
<dbReference type="PRINTS" id="PR00344">
    <property type="entry name" value="BCTRLSENSOR"/>
</dbReference>
<dbReference type="NCBIfam" id="TIGR00229">
    <property type="entry name" value="sensory_box"/>
    <property type="match status" value="1"/>
</dbReference>
<dbReference type="InterPro" id="IPR035965">
    <property type="entry name" value="PAS-like_dom_sf"/>
</dbReference>
<dbReference type="PANTHER" id="PTHR44936">
    <property type="entry name" value="SENSOR PROTEIN CREC"/>
    <property type="match status" value="1"/>
</dbReference>
<dbReference type="Proteomes" id="UP000296706">
    <property type="component" value="Chromosome"/>
</dbReference>
<dbReference type="STRING" id="1457250.GCA_000755225_00049"/>
<protein>
    <recommendedName>
        <fullName evidence="2">histidine kinase</fullName>
        <ecNumber evidence="2">2.7.13.3</ecNumber>
    </recommendedName>
</protein>
<keyword evidence="5 9" id="KW-0418">Kinase</keyword>
<dbReference type="KEGG" id="hsn:DV733_07165"/>
<dbReference type="PROSITE" id="PS50109">
    <property type="entry name" value="HIS_KIN"/>
    <property type="match status" value="1"/>
</dbReference>
<dbReference type="GO" id="GO:0004673">
    <property type="term" value="F:protein histidine kinase activity"/>
    <property type="evidence" value="ECO:0007669"/>
    <property type="project" value="UniProtKB-EC"/>
</dbReference>
<dbReference type="Gene3D" id="3.30.450.20">
    <property type="entry name" value="PAS domain"/>
    <property type="match status" value="1"/>
</dbReference>
<feature type="domain" description="PAS" evidence="8">
    <location>
        <begin position="1"/>
        <end position="56"/>
    </location>
</feature>
<evidence type="ECO:0000256" key="3">
    <source>
        <dbReference type="ARBA" id="ARBA00022679"/>
    </source>
</evidence>
<gene>
    <name evidence="9" type="ORF">DV733_07165</name>
</gene>
<sequence>MFLLDSEDRLSYVTDSLAGWLAAGRNELTGAPLTELVVERDRRRVETALAAVRDGGPRASRECVCRLATDDGPRQVAVEFVSLSDQFADVLGTVRSGGDQRAQAELATARDRFGSLFDLIPDAVVEIEFVDVGPVVRSVNRAFEDVFGYDAATVVDEPLNDFVVPPGQDGEADEFDQRTAEGKVNYAVVVRQTAEGRREFLYRGIPYDRGEAGQYAFAIYSDITEQQRARERLQVLQRVMRHNMRNELTVLQGTAATIRDHSDDPVVRKAAGHALSSAESLATLSRKAQTAANVLDEPRDGAVVDAATQARAVADRYRSRRPAGTIETDLPESLPVTVGPPLARALDNLVENALTHAGDEPTILVSGERRPDSNHPATEATISVVDDGDGIPATERATIFEDEDPTKLEHGSGLGLWLVKWIVESAGGRLDYDRRDGMTVVTMWLPAATDRTAVPADD</sequence>
<reference evidence="9 10" key="1">
    <citation type="journal article" date="2019" name="Nat. Commun.">
        <title>A new type of DNA phosphorothioation-based antiviral system in archaea.</title>
        <authorList>
            <person name="Xiong L."/>
            <person name="Liu S."/>
            <person name="Chen S."/>
            <person name="Xiao Y."/>
            <person name="Zhu B."/>
            <person name="Gao Y."/>
            <person name="Zhang Y."/>
            <person name="Chen B."/>
            <person name="Luo J."/>
            <person name="Deng Z."/>
            <person name="Chen X."/>
            <person name="Wang L."/>
            <person name="Chen S."/>
        </authorList>
    </citation>
    <scope>NUCLEOTIDE SEQUENCE [LARGE SCALE GENOMIC DNA]</scope>
    <source>
        <strain evidence="9 10">CBA1105</strain>
    </source>
</reference>
<evidence type="ECO:0000259" key="7">
    <source>
        <dbReference type="PROSITE" id="PS50109"/>
    </source>
</evidence>
<dbReference type="AlphaFoldDB" id="A0A4D6HE73"/>
<dbReference type="PROSITE" id="PS50112">
    <property type="entry name" value="PAS"/>
    <property type="match status" value="1"/>
</dbReference>
<dbReference type="SMART" id="SM00387">
    <property type="entry name" value="HATPase_c"/>
    <property type="match status" value="1"/>
</dbReference>
<keyword evidence="6" id="KW-0067">ATP-binding</keyword>
<dbReference type="InterPro" id="IPR005467">
    <property type="entry name" value="His_kinase_dom"/>
</dbReference>
<keyword evidence="3" id="KW-0808">Transferase</keyword>
<dbReference type="RefSeq" id="WP_049995411.1">
    <property type="nucleotide sequence ID" value="NZ_CP031310.1"/>
</dbReference>
<dbReference type="SUPFAM" id="SSF55874">
    <property type="entry name" value="ATPase domain of HSP90 chaperone/DNA topoisomerase II/histidine kinase"/>
    <property type="match status" value="1"/>
</dbReference>
<evidence type="ECO:0000313" key="10">
    <source>
        <dbReference type="Proteomes" id="UP000296706"/>
    </source>
</evidence>
<evidence type="ECO:0000256" key="4">
    <source>
        <dbReference type="ARBA" id="ARBA00022741"/>
    </source>
</evidence>
<evidence type="ECO:0000256" key="6">
    <source>
        <dbReference type="ARBA" id="ARBA00022840"/>
    </source>
</evidence>
<organism evidence="9 10">
    <name type="scientific">Halapricum salinum</name>
    <dbReference type="NCBI Taxonomy" id="1457250"/>
    <lineage>
        <taxon>Archaea</taxon>
        <taxon>Methanobacteriati</taxon>
        <taxon>Methanobacteriota</taxon>
        <taxon>Stenosarchaea group</taxon>
        <taxon>Halobacteria</taxon>
        <taxon>Halobacteriales</taxon>
        <taxon>Haloarculaceae</taxon>
        <taxon>Halapricum</taxon>
    </lineage>
</organism>
<dbReference type="Gene3D" id="3.30.565.10">
    <property type="entry name" value="Histidine kinase-like ATPase, C-terminal domain"/>
    <property type="match status" value="1"/>
</dbReference>
<dbReference type="GeneID" id="39847632"/>
<dbReference type="InterPro" id="IPR004358">
    <property type="entry name" value="Sig_transdc_His_kin-like_C"/>
</dbReference>
<dbReference type="InterPro" id="IPR003594">
    <property type="entry name" value="HATPase_dom"/>
</dbReference>
<accession>A0A4D6HE73</accession>
<name>A0A4D6HE73_9EURY</name>
<dbReference type="PANTHER" id="PTHR44936:SF10">
    <property type="entry name" value="SENSOR PROTEIN RSTB"/>
    <property type="match status" value="1"/>
</dbReference>
<evidence type="ECO:0000256" key="2">
    <source>
        <dbReference type="ARBA" id="ARBA00012438"/>
    </source>
</evidence>
<keyword evidence="4" id="KW-0547">Nucleotide-binding</keyword>
<dbReference type="GO" id="GO:0005524">
    <property type="term" value="F:ATP binding"/>
    <property type="evidence" value="ECO:0007669"/>
    <property type="project" value="UniProtKB-KW"/>
</dbReference>
<dbReference type="SUPFAM" id="SSF55785">
    <property type="entry name" value="PYP-like sensor domain (PAS domain)"/>
    <property type="match status" value="2"/>
</dbReference>
<feature type="domain" description="Histidine kinase" evidence="7">
    <location>
        <begin position="239"/>
        <end position="449"/>
    </location>
</feature>
<proteinExistence type="predicted"/>
<dbReference type="CDD" id="cd00075">
    <property type="entry name" value="HATPase"/>
    <property type="match status" value="1"/>
</dbReference>
<dbReference type="InterPro" id="IPR036890">
    <property type="entry name" value="HATPase_C_sf"/>
</dbReference>
<evidence type="ECO:0000259" key="8">
    <source>
        <dbReference type="PROSITE" id="PS50112"/>
    </source>
</evidence>
<dbReference type="EC" id="2.7.13.3" evidence="2"/>
<dbReference type="InterPro" id="IPR013656">
    <property type="entry name" value="PAS_4"/>
</dbReference>
<keyword evidence="10" id="KW-1185">Reference proteome</keyword>
<evidence type="ECO:0000256" key="1">
    <source>
        <dbReference type="ARBA" id="ARBA00000085"/>
    </source>
</evidence>
<dbReference type="OrthoDB" id="327291at2157"/>
<dbReference type="InterPro" id="IPR000014">
    <property type="entry name" value="PAS"/>
</dbReference>
<evidence type="ECO:0000256" key="5">
    <source>
        <dbReference type="ARBA" id="ARBA00022777"/>
    </source>
</evidence>
<dbReference type="InterPro" id="IPR050980">
    <property type="entry name" value="2C_sensor_his_kinase"/>
</dbReference>
<dbReference type="Pfam" id="PF02518">
    <property type="entry name" value="HATPase_c"/>
    <property type="match status" value="1"/>
</dbReference>
<dbReference type="EMBL" id="CP031310">
    <property type="protein sequence ID" value="QCC51037.1"/>
    <property type="molecule type" value="Genomic_DNA"/>
</dbReference>
<dbReference type="Pfam" id="PF08448">
    <property type="entry name" value="PAS_4"/>
    <property type="match status" value="1"/>
</dbReference>